<evidence type="ECO:0000259" key="4">
    <source>
        <dbReference type="Pfam" id="PF23493"/>
    </source>
</evidence>
<sequence length="146" mass="17341">MVLNNHYRSRMEFSLKELEKSRNTRLNIRRLIQTGQTEGKLTESEQKAYQAILERLMDDLNTPCILDMLHSCNSVRLWLKFEPILGLGFKEEKNAGLTEKQQKLIKEREVLRQKKQYEKADNIRKLLQKQGIELEDRQGGTKYYKI</sequence>
<evidence type="ECO:0000313" key="6">
    <source>
        <dbReference type="Proteomes" id="UP000034316"/>
    </source>
</evidence>
<comment type="caution">
    <text evidence="5">The sequence shown here is derived from an EMBL/GenBank/DDBJ whole genome shotgun (WGS) entry which is preliminary data.</text>
</comment>
<gene>
    <name evidence="5" type="ORF">UR93_C0023G0003</name>
</gene>
<keyword evidence="2" id="KW-0547">Nucleotide-binding</keyword>
<proteinExistence type="predicted"/>
<organism evidence="5 6">
    <name type="scientific">Berkelbacteria bacterium GW2011_GWA2_35_9</name>
    <dbReference type="NCBI Taxonomy" id="1618333"/>
    <lineage>
        <taxon>Bacteria</taxon>
        <taxon>Candidatus Berkelbacteria</taxon>
    </lineage>
</organism>
<evidence type="ECO:0000313" key="5">
    <source>
        <dbReference type="EMBL" id="KKP88049.1"/>
    </source>
</evidence>
<protein>
    <submittedName>
        <fullName evidence="5">Cysteine-tRNA ligase</fullName>
    </submittedName>
</protein>
<dbReference type="InterPro" id="IPR056411">
    <property type="entry name" value="CysS_C"/>
</dbReference>
<keyword evidence="3" id="KW-0067">ATP-binding</keyword>
<keyword evidence="1 5" id="KW-0436">Ligase</keyword>
<dbReference type="SUPFAM" id="SSF47323">
    <property type="entry name" value="Anticodon-binding domain of a subclass of class I aminoacyl-tRNA synthetases"/>
    <property type="match status" value="1"/>
</dbReference>
<dbReference type="GO" id="GO:0005524">
    <property type="term" value="F:ATP binding"/>
    <property type="evidence" value="ECO:0007669"/>
    <property type="project" value="UniProtKB-KW"/>
</dbReference>
<evidence type="ECO:0000256" key="3">
    <source>
        <dbReference type="ARBA" id="ARBA00022840"/>
    </source>
</evidence>
<dbReference type="Gene3D" id="1.20.120.1910">
    <property type="entry name" value="Cysteine-tRNA ligase, C-terminal anti-codon recognition domain"/>
    <property type="match status" value="1"/>
</dbReference>
<dbReference type="Pfam" id="PF23493">
    <property type="entry name" value="CysS_C"/>
    <property type="match status" value="1"/>
</dbReference>
<evidence type="ECO:0000256" key="1">
    <source>
        <dbReference type="ARBA" id="ARBA00022598"/>
    </source>
</evidence>
<feature type="domain" description="Cysteinyl-tRNA ligase anticodon binding" evidence="4">
    <location>
        <begin position="96"/>
        <end position="141"/>
    </location>
</feature>
<name>A0A0G0D194_9BACT</name>
<dbReference type="Proteomes" id="UP000034316">
    <property type="component" value="Unassembled WGS sequence"/>
</dbReference>
<dbReference type="STRING" id="1618333.UR93_C0023G0003"/>
<reference evidence="5 6" key="1">
    <citation type="journal article" date="2015" name="Nature">
        <title>rRNA introns, odd ribosomes, and small enigmatic genomes across a large radiation of phyla.</title>
        <authorList>
            <person name="Brown C.T."/>
            <person name="Hug L.A."/>
            <person name="Thomas B.C."/>
            <person name="Sharon I."/>
            <person name="Castelle C.J."/>
            <person name="Singh A."/>
            <person name="Wilkins M.J."/>
            <person name="Williams K.H."/>
            <person name="Banfield J.F."/>
        </authorList>
    </citation>
    <scope>NUCLEOTIDE SEQUENCE [LARGE SCALE GENOMIC DNA]</scope>
</reference>
<dbReference type="EMBL" id="LBRB01000023">
    <property type="protein sequence ID" value="KKP88049.1"/>
    <property type="molecule type" value="Genomic_DNA"/>
</dbReference>
<dbReference type="GO" id="GO:0004812">
    <property type="term" value="F:aminoacyl-tRNA ligase activity"/>
    <property type="evidence" value="ECO:0007669"/>
    <property type="project" value="InterPro"/>
</dbReference>
<dbReference type="AlphaFoldDB" id="A0A0G0D194"/>
<dbReference type="GO" id="GO:0006418">
    <property type="term" value="P:tRNA aminoacylation for protein translation"/>
    <property type="evidence" value="ECO:0007669"/>
    <property type="project" value="InterPro"/>
</dbReference>
<evidence type="ECO:0000256" key="2">
    <source>
        <dbReference type="ARBA" id="ARBA00022741"/>
    </source>
</evidence>
<accession>A0A0G0D194</accession>
<dbReference type="InterPro" id="IPR009080">
    <property type="entry name" value="tRNAsynth_Ia_anticodon-bd"/>
</dbReference>